<evidence type="ECO:0008006" key="3">
    <source>
        <dbReference type="Google" id="ProtNLM"/>
    </source>
</evidence>
<reference evidence="1 2" key="1">
    <citation type="journal article" date="2021" name="Elife">
        <title>Chloroplast acquisition without the gene transfer in kleptoplastic sea slugs, Plakobranchus ocellatus.</title>
        <authorList>
            <person name="Maeda T."/>
            <person name="Takahashi S."/>
            <person name="Yoshida T."/>
            <person name="Shimamura S."/>
            <person name="Takaki Y."/>
            <person name="Nagai Y."/>
            <person name="Toyoda A."/>
            <person name="Suzuki Y."/>
            <person name="Arimoto A."/>
            <person name="Ishii H."/>
            <person name="Satoh N."/>
            <person name="Nishiyama T."/>
            <person name="Hasebe M."/>
            <person name="Maruyama T."/>
            <person name="Minagawa J."/>
            <person name="Obokata J."/>
            <person name="Shigenobu S."/>
        </authorList>
    </citation>
    <scope>NUCLEOTIDE SEQUENCE [LARGE SCALE GENOMIC DNA]</scope>
</reference>
<protein>
    <recommendedName>
        <fullName evidence="3">CCHC-type domain-containing protein</fullName>
    </recommendedName>
</protein>
<dbReference type="InterPro" id="IPR036875">
    <property type="entry name" value="Znf_CCHC_sf"/>
</dbReference>
<dbReference type="GO" id="GO:0008270">
    <property type="term" value="F:zinc ion binding"/>
    <property type="evidence" value="ECO:0007669"/>
    <property type="project" value="InterPro"/>
</dbReference>
<organism evidence="1 2">
    <name type="scientific">Plakobranchus ocellatus</name>
    <dbReference type="NCBI Taxonomy" id="259542"/>
    <lineage>
        <taxon>Eukaryota</taxon>
        <taxon>Metazoa</taxon>
        <taxon>Spiralia</taxon>
        <taxon>Lophotrochozoa</taxon>
        <taxon>Mollusca</taxon>
        <taxon>Gastropoda</taxon>
        <taxon>Heterobranchia</taxon>
        <taxon>Euthyneura</taxon>
        <taxon>Panpulmonata</taxon>
        <taxon>Sacoglossa</taxon>
        <taxon>Placobranchoidea</taxon>
        <taxon>Plakobranchidae</taxon>
        <taxon>Plakobranchus</taxon>
    </lineage>
</organism>
<dbReference type="Gene3D" id="4.10.60.10">
    <property type="entry name" value="Zinc finger, CCHC-type"/>
    <property type="match status" value="1"/>
</dbReference>
<evidence type="ECO:0000313" key="2">
    <source>
        <dbReference type="Proteomes" id="UP000735302"/>
    </source>
</evidence>
<dbReference type="AlphaFoldDB" id="A0AAV3Z1T6"/>
<dbReference type="EMBL" id="BLXT01001860">
    <property type="protein sequence ID" value="GFN88614.1"/>
    <property type="molecule type" value="Genomic_DNA"/>
</dbReference>
<dbReference type="SUPFAM" id="SSF57756">
    <property type="entry name" value="Retrovirus zinc finger-like domains"/>
    <property type="match status" value="1"/>
</dbReference>
<accession>A0AAV3Z1T6</accession>
<sequence length="140" mass="15465">MTVLTNTEKSRVKSTPLGAAASTVTLANTLKCHRYNSLGHMKKDCKAKVQASVAITEKYCIFCHRRNQRVDKCWEKKKKESRNNVASITRAAELPSSGHENAYCPNHNHIELKCGCTLPTLSAACSSYVQISPKMPIADV</sequence>
<comment type="caution">
    <text evidence="1">The sequence shown here is derived from an EMBL/GenBank/DDBJ whole genome shotgun (WGS) entry which is preliminary data.</text>
</comment>
<evidence type="ECO:0000313" key="1">
    <source>
        <dbReference type="EMBL" id="GFN88614.1"/>
    </source>
</evidence>
<name>A0AAV3Z1T6_9GAST</name>
<dbReference type="Proteomes" id="UP000735302">
    <property type="component" value="Unassembled WGS sequence"/>
</dbReference>
<keyword evidence="2" id="KW-1185">Reference proteome</keyword>
<dbReference type="GO" id="GO:0003676">
    <property type="term" value="F:nucleic acid binding"/>
    <property type="evidence" value="ECO:0007669"/>
    <property type="project" value="InterPro"/>
</dbReference>
<gene>
    <name evidence="1" type="ORF">PoB_001512000</name>
</gene>
<proteinExistence type="predicted"/>